<dbReference type="AlphaFoldDB" id="A0A8J2YN11"/>
<evidence type="ECO:0000313" key="1">
    <source>
        <dbReference type="EMBL" id="GGE54222.1"/>
    </source>
</evidence>
<reference evidence="1" key="1">
    <citation type="journal article" date="2014" name="Int. J. Syst. Evol. Microbiol.">
        <title>Complete genome sequence of Corynebacterium casei LMG S-19264T (=DSM 44701T), isolated from a smear-ripened cheese.</title>
        <authorList>
            <consortium name="US DOE Joint Genome Institute (JGI-PGF)"/>
            <person name="Walter F."/>
            <person name="Albersmeier A."/>
            <person name="Kalinowski J."/>
            <person name="Ruckert C."/>
        </authorList>
    </citation>
    <scope>NUCLEOTIDE SEQUENCE</scope>
    <source>
        <strain evidence="1">CCM 7684</strain>
    </source>
</reference>
<accession>A0A8J2YN11</accession>
<dbReference type="RefSeq" id="WP_188411036.1">
    <property type="nucleotide sequence ID" value="NZ_BMCP01000007.1"/>
</dbReference>
<keyword evidence="2" id="KW-1185">Reference proteome</keyword>
<gene>
    <name evidence="1" type="ORF">GCM10007276_34110</name>
</gene>
<name>A0A8J2YN11_9RHOB</name>
<reference evidence="1" key="2">
    <citation type="submission" date="2020-09" db="EMBL/GenBank/DDBJ databases">
        <authorList>
            <person name="Sun Q."/>
            <person name="Sedlacek I."/>
        </authorList>
    </citation>
    <scope>NUCLEOTIDE SEQUENCE</scope>
    <source>
        <strain evidence="1">CCM 7684</strain>
    </source>
</reference>
<dbReference type="Proteomes" id="UP000602745">
    <property type="component" value="Unassembled WGS sequence"/>
</dbReference>
<organism evidence="1 2">
    <name type="scientific">Agaricicola taiwanensis</name>
    <dbReference type="NCBI Taxonomy" id="591372"/>
    <lineage>
        <taxon>Bacteria</taxon>
        <taxon>Pseudomonadati</taxon>
        <taxon>Pseudomonadota</taxon>
        <taxon>Alphaproteobacteria</taxon>
        <taxon>Rhodobacterales</taxon>
        <taxon>Paracoccaceae</taxon>
        <taxon>Agaricicola</taxon>
    </lineage>
</organism>
<protein>
    <submittedName>
        <fullName evidence="1">Uncharacterized protein</fullName>
    </submittedName>
</protein>
<comment type="caution">
    <text evidence="1">The sequence shown here is derived from an EMBL/GenBank/DDBJ whole genome shotgun (WGS) entry which is preliminary data.</text>
</comment>
<evidence type="ECO:0000313" key="2">
    <source>
        <dbReference type="Proteomes" id="UP000602745"/>
    </source>
</evidence>
<sequence length="163" mass="18310">MTDRIQQLANRRSYLAKLRLLLRREVNAVELLSLSETEERAKQQPAANAKNFRVPFDWLSTSAFDLLIRTLATLNPSPVILWVDKARICGALEVPSLTAIDFSFPFEALPEGIMVVTTSDARDKMVLDFYEEDGLRYLDVELHGAGWPSADLAPPVPTSRTVH</sequence>
<dbReference type="EMBL" id="BMCP01000007">
    <property type="protein sequence ID" value="GGE54222.1"/>
    <property type="molecule type" value="Genomic_DNA"/>
</dbReference>
<proteinExistence type="predicted"/>